<name>A0AC35FBH1_9BILA</name>
<organism evidence="1 2">
    <name type="scientific">Panagrolaimus sp. PS1159</name>
    <dbReference type="NCBI Taxonomy" id="55785"/>
    <lineage>
        <taxon>Eukaryota</taxon>
        <taxon>Metazoa</taxon>
        <taxon>Ecdysozoa</taxon>
        <taxon>Nematoda</taxon>
        <taxon>Chromadorea</taxon>
        <taxon>Rhabditida</taxon>
        <taxon>Tylenchina</taxon>
        <taxon>Panagrolaimomorpha</taxon>
        <taxon>Panagrolaimoidea</taxon>
        <taxon>Panagrolaimidae</taxon>
        <taxon>Panagrolaimus</taxon>
    </lineage>
</organism>
<accession>A0AC35FBH1</accession>
<sequence>MESVPTEFQYRWMGLRFLLTISSGTVGYIRAIDYPNSYHGIARVIANTSQIIEIAITTPFGPYDGPVYPIGVEHIFLTLAADGLDTSDITQHDKENINPREYLDFINSTLDDD</sequence>
<protein>
    <submittedName>
        <fullName evidence="2">Uncharacterized protein</fullName>
    </submittedName>
</protein>
<reference evidence="2" key="1">
    <citation type="submission" date="2022-11" db="UniProtKB">
        <authorList>
            <consortium name="WormBaseParasite"/>
        </authorList>
    </citation>
    <scope>IDENTIFICATION</scope>
</reference>
<evidence type="ECO:0000313" key="2">
    <source>
        <dbReference type="WBParaSite" id="PS1159_v2.g15773.t1"/>
    </source>
</evidence>
<evidence type="ECO:0000313" key="1">
    <source>
        <dbReference type="Proteomes" id="UP000887580"/>
    </source>
</evidence>
<dbReference type="WBParaSite" id="PS1159_v2.g15773.t1">
    <property type="protein sequence ID" value="PS1159_v2.g15773.t1"/>
    <property type="gene ID" value="PS1159_v2.g15773"/>
</dbReference>
<proteinExistence type="predicted"/>
<dbReference type="Proteomes" id="UP000887580">
    <property type="component" value="Unplaced"/>
</dbReference>